<feature type="transmembrane region" description="Helical" evidence="8">
    <location>
        <begin position="135"/>
        <end position="156"/>
    </location>
</feature>
<keyword evidence="2" id="KW-0813">Transport</keyword>
<feature type="transmembrane region" description="Helical" evidence="8">
    <location>
        <begin position="203"/>
        <end position="225"/>
    </location>
</feature>
<dbReference type="OrthoDB" id="260807at2759"/>
<evidence type="ECO:0000256" key="4">
    <source>
        <dbReference type="ARBA" id="ARBA00022692"/>
    </source>
</evidence>
<feature type="compositionally biased region" description="Acidic residues" evidence="7">
    <location>
        <begin position="728"/>
        <end position="745"/>
    </location>
</feature>
<feature type="transmembrane region" description="Helical" evidence="8">
    <location>
        <begin position="939"/>
        <end position="963"/>
    </location>
</feature>
<dbReference type="PANTHER" id="PTHR11101">
    <property type="entry name" value="PHOSPHATE TRANSPORTER"/>
    <property type="match status" value="1"/>
</dbReference>
<organism evidence="9 10">
    <name type="scientific">Edaphochlamys debaryana</name>
    <dbReference type="NCBI Taxonomy" id="47281"/>
    <lineage>
        <taxon>Eukaryota</taxon>
        <taxon>Viridiplantae</taxon>
        <taxon>Chlorophyta</taxon>
        <taxon>core chlorophytes</taxon>
        <taxon>Chlorophyceae</taxon>
        <taxon>CS clade</taxon>
        <taxon>Chlamydomonadales</taxon>
        <taxon>Chlamydomonadales incertae sedis</taxon>
        <taxon>Edaphochlamys</taxon>
    </lineage>
</organism>
<dbReference type="EMBL" id="JAEHOE010000049">
    <property type="protein sequence ID" value="KAG2491822.1"/>
    <property type="molecule type" value="Genomic_DNA"/>
</dbReference>
<feature type="transmembrane region" description="Helical" evidence="8">
    <location>
        <begin position="168"/>
        <end position="191"/>
    </location>
</feature>
<dbReference type="GO" id="GO:0016020">
    <property type="term" value="C:membrane"/>
    <property type="evidence" value="ECO:0007669"/>
    <property type="project" value="UniProtKB-SubCell"/>
</dbReference>
<gene>
    <name evidence="9" type="ORF">HYH03_009779</name>
</gene>
<feature type="compositionally biased region" description="Gly residues" evidence="7">
    <location>
        <begin position="495"/>
        <end position="512"/>
    </location>
</feature>
<evidence type="ECO:0000256" key="1">
    <source>
        <dbReference type="ARBA" id="ARBA00004141"/>
    </source>
</evidence>
<dbReference type="GO" id="GO:0035435">
    <property type="term" value="P:phosphate ion transmembrane transport"/>
    <property type="evidence" value="ECO:0007669"/>
    <property type="project" value="TreeGrafter"/>
</dbReference>
<evidence type="ECO:0000313" key="9">
    <source>
        <dbReference type="EMBL" id="KAG2491822.1"/>
    </source>
</evidence>
<feature type="compositionally biased region" description="Polar residues" evidence="7">
    <location>
        <begin position="329"/>
        <end position="363"/>
    </location>
</feature>
<accession>A0A835XVB8</accession>
<keyword evidence="4 8" id="KW-0812">Transmembrane</keyword>
<feature type="compositionally biased region" description="Low complexity" evidence="7">
    <location>
        <begin position="390"/>
        <end position="470"/>
    </location>
</feature>
<evidence type="ECO:0000256" key="8">
    <source>
        <dbReference type="SAM" id="Phobius"/>
    </source>
</evidence>
<dbReference type="InterPro" id="IPR001204">
    <property type="entry name" value="Phos_transporter"/>
</dbReference>
<dbReference type="GO" id="GO:0005315">
    <property type="term" value="F:phosphate transmembrane transporter activity"/>
    <property type="evidence" value="ECO:0007669"/>
    <property type="project" value="InterPro"/>
</dbReference>
<evidence type="ECO:0000256" key="5">
    <source>
        <dbReference type="ARBA" id="ARBA00022989"/>
    </source>
</evidence>
<name>A0A835XVB8_9CHLO</name>
<feature type="transmembrane region" description="Helical" evidence="8">
    <location>
        <begin position="850"/>
        <end position="869"/>
    </location>
</feature>
<feature type="compositionally biased region" description="Basic and acidic residues" evidence="7">
    <location>
        <begin position="281"/>
        <end position="292"/>
    </location>
</feature>
<protein>
    <recommendedName>
        <fullName evidence="11">Phosphate transporter</fullName>
    </recommendedName>
</protein>
<comment type="caution">
    <text evidence="9">The sequence shown here is derived from an EMBL/GenBank/DDBJ whole genome shotgun (WGS) entry which is preliminary data.</text>
</comment>
<comment type="subcellular location">
    <subcellularLocation>
        <location evidence="1">Membrane</location>
        <topology evidence="1">Multi-pass membrane protein</topology>
    </subcellularLocation>
</comment>
<evidence type="ECO:0000313" key="10">
    <source>
        <dbReference type="Proteomes" id="UP000612055"/>
    </source>
</evidence>
<keyword evidence="3" id="KW-0592">Phosphate transport</keyword>
<evidence type="ECO:0000256" key="2">
    <source>
        <dbReference type="ARBA" id="ARBA00022448"/>
    </source>
</evidence>
<dbReference type="Pfam" id="PF01384">
    <property type="entry name" value="PHO4"/>
    <property type="match status" value="1"/>
</dbReference>
<evidence type="ECO:0008006" key="11">
    <source>
        <dbReference type="Google" id="ProtNLM"/>
    </source>
</evidence>
<dbReference type="Proteomes" id="UP000612055">
    <property type="component" value="Unassembled WGS sequence"/>
</dbReference>
<feature type="compositionally biased region" description="Pro residues" evidence="7">
    <location>
        <begin position="661"/>
        <end position="678"/>
    </location>
</feature>
<sequence length="1078" mass="114678">MSRSLLHAAIGHVPLFDDASLDEYLWIVVVGALAAFFMAYGIGANDVSNSFGGVVASCTLTMRQAMIIAALFEFTGAVLLGGSVTSTLAGGIADLDTFEREPQIYMFGMLCALVAAGLWLLLATYWSLPVSTTHSIIGAVLGFAFVYGGPAAVIWLEPTDTFPYMRGMVPIVVSWFVGPLLAGMVSAFFFWSIRTAILRQEASMRYAILLMPVLVLVTTFINLFFVLEQGADNKLSWPASKCAWVSAAVAGGAALIMLAALPAVARSVHLDLRRNKESIDEQARALQEEHQRRSARPSRQPSQQASASQQPSSGQSTDRNRPGAPSRPGTHSLQTSSLPQVGRRSTGNLLSITRVTESSNGQRPSDGPDSWVGKRSSQGPDTGGTGVGSGVARSAAGTSPAEPAAGSSGAGNTRASSGAAASHSSPATSSSTEAARRSGSAQQQGLQQQGLQGMQQQGGLQQGAQQQGGQQPPGGQGQGVWWPQPQQLSPLHQPGGAGASAGGGGGGGGGAGPSRPRTPRRDLMQQQQQQQAGAGAGSYVYAQPPGPVAEVLEGGQDPAEWSQEQQEQELAGMRWLLVSDEPEGPGWAQAQAHAQSPGLGPGPGPVAEMYEGGGGWGQQPPPPPQQWQGQLQQPQQWQGQLISPQMWQVLPPQQQAQQWQAPPPLPPPQQWQAQPPPQVHWGPHGAQPEWSRYNVPSAVPEESSQPLDERPSGFPPPEGDHGSRGSGSDDDEDGDQDEEDEEANEYDSPGQGMVHWENTFDQLRAIVMHGTQVDVHDVIAADSTTQRLHAHAEVFDPATESAFKVLQVLTSMCAAFSHGANDVANAAGPFAAIYYCFTHNRIDYEVHQPIWILVLAGAGMVVGILTYGYNIIRAISVKLSVITPSRGFCIELATSLVVLLASKAGLPISTTHCQVGSTAGMGLMEGTAGLNWRLLLHFFVGWIFTFFLCAFLSAVIFAIFAFAPCVMETNEIMLYEDQFVEISRMLHDIVMRMNNAAARDPSIWGNTSAALNATLQQHMADLQRYSAPGNATQTRPLQHLEAAELIDYLAESLDTYINNSYPYGGGMQAKGMALPKAP</sequence>
<feature type="transmembrane region" description="Helical" evidence="8">
    <location>
        <begin position="245"/>
        <end position="265"/>
    </location>
</feature>
<feature type="transmembrane region" description="Helical" evidence="8">
    <location>
        <begin position="104"/>
        <end position="128"/>
    </location>
</feature>
<evidence type="ECO:0000256" key="3">
    <source>
        <dbReference type="ARBA" id="ARBA00022592"/>
    </source>
</evidence>
<keyword evidence="10" id="KW-1185">Reference proteome</keyword>
<feature type="transmembrane region" description="Helical" evidence="8">
    <location>
        <begin position="65"/>
        <end position="84"/>
    </location>
</feature>
<evidence type="ECO:0000256" key="6">
    <source>
        <dbReference type="ARBA" id="ARBA00023136"/>
    </source>
</evidence>
<feature type="region of interest" description="Disordered" evidence="7">
    <location>
        <begin position="580"/>
        <end position="753"/>
    </location>
</feature>
<feature type="compositionally biased region" description="Low complexity" evidence="7">
    <location>
        <begin position="297"/>
        <end position="316"/>
    </location>
</feature>
<feature type="transmembrane region" description="Helical" evidence="8">
    <location>
        <begin position="24"/>
        <end position="44"/>
    </location>
</feature>
<feature type="compositionally biased region" description="Low complexity" evidence="7">
    <location>
        <begin position="626"/>
        <end position="660"/>
    </location>
</feature>
<keyword evidence="6 8" id="KW-0472">Membrane</keyword>
<proteinExistence type="predicted"/>
<keyword evidence="5 8" id="KW-1133">Transmembrane helix</keyword>
<dbReference type="PANTHER" id="PTHR11101:SF96">
    <property type="entry name" value="PHOSPHATE TRANSPORTER"/>
    <property type="match status" value="1"/>
</dbReference>
<feature type="region of interest" description="Disordered" evidence="7">
    <location>
        <begin position="281"/>
        <end position="568"/>
    </location>
</feature>
<reference evidence="9" key="1">
    <citation type="journal article" date="2020" name="bioRxiv">
        <title>Comparative genomics of Chlamydomonas.</title>
        <authorList>
            <person name="Craig R.J."/>
            <person name="Hasan A.R."/>
            <person name="Ness R.W."/>
            <person name="Keightley P.D."/>
        </authorList>
    </citation>
    <scope>NUCLEOTIDE SEQUENCE</scope>
    <source>
        <strain evidence="9">CCAP 11/70</strain>
    </source>
</reference>
<dbReference type="AlphaFoldDB" id="A0A835XVB8"/>
<evidence type="ECO:0000256" key="7">
    <source>
        <dbReference type="SAM" id="MobiDB-lite"/>
    </source>
</evidence>
<feature type="compositionally biased region" description="Low complexity" evidence="7">
    <location>
        <begin position="479"/>
        <end position="494"/>
    </location>
</feature>